<accession>A0ABY8JLE8</accession>
<dbReference type="EMBL" id="CP121646">
    <property type="protein sequence ID" value="WFU65999.1"/>
    <property type="molecule type" value="Genomic_DNA"/>
</dbReference>
<organism evidence="2 3">
    <name type="scientific">Bradyrhizobium brasilense</name>
    <dbReference type="NCBI Taxonomy" id="1419277"/>
    <lineage>
        <taxon>Bacteria</taxon>
        <taxon>Pseudomonadati</taxon>
        <taxon>Pseudomonadota</taxon>
        <taxon>Alphaproteobacteria</taxon>
        <taxon>Hyphomicrobiales</taxon>
        <taxon>Nitrobacteraceae</taxon>
        <taxon>Bradyrhizobium</taxon>
    </lineage>
</organism>
<reference evidence="2 3" key="1">
    <citation type="submission" date="2023-04" db="EMBL/GenBank/DDBJ databases">
        <title>Australian commercial rhizobial inoculants.</title>
        <authorList>
            <person name="Kohlmeier M.G."/>
            <person name="O'Hara G.W."/>
            <person name="Colombi E."/>
            <person name="Ramsay J.P."/>
            <person name="Terpolilli J."/>
        </authorList>
    </citation>
    <scope>NUCLEOTIDE SEQUENCE [LARGE SCALE GENOMIC DNA]</scope>
    <source>
        <strain evidence="2 3">CB627</strain>
    </source>
</reference>
<keyword evidence="1" id="KW-0472">Membrane</keyword>
<gene>
    <name evidence="2" type="ORF">QA636_10970</name>
</gene>
<keyword evidence="1" id="KW-1133">Transmembrane helix</keyword>
<keyword evidence="1" id="KW-0812">Transmembrane</keyword>
<protein>
    <submittedName>
        <fullName evidence="2">Uncharacterized protein</fullName>
    </submittedName>
</protein>
<evidence type="ECO:0000313" key="2">
    <source>
        <dbReference type="EMBL" id="WFU65999.1"/>
    </source>
</evidence>
<evidence type="ECO:0000256" key="1">
    <source>
        <dbReference type="SAM" id="Phobius"/>
    </source>
</evidence>
<sequence>MTSQGDRAAATTGKPWIGGFGAVAAVTLSVATGAAAKPPGQDAAMMRMLACDGEGVRMEVYLPLSVALAGQGLRAGQTVIGYYALDLTEANKGKPLEPVRVTMSADKKMVTVDQYTRGLPPTQIPVGGGTVDFDQRFAKRAECGPFQSQDPNFGN</sequence>
<dbReference type="RefSeq" id="WP_244558650.1">
    <property type="nucleotide sequence ID" value="NZ_CP121646.1"/>
</dbReference>
<proteinExistence type="predicted"/>
<dbReference type="Proteomes" id="UP001221546">
    <property type="component" value="Chromosome"/>
</dbReference>
<feature type="transmembrane region" description="Helical" evidence="1">
    <location>
        <begin position="16"/>
        <end position="36"/>
    </location>
</feature>
<evidence type="ECO:0000313" key="3">
    <source>
        <dbReference type="Proteomes" id="UP001221546"/>
    </source>
</evidence>
<name>A0ABY8JLE8_9BRAD</name>
<keyword evidence="3" id="KW-1185">Reference proteome</keyword>